<evidence type="ECO:0000313" key="5">
    <source>
        <dbReference type="EMBL" id="KAI3404516.2"/>
    </source>
</evidence>
<evidence type="ECO:0000313" key="6">
    <source>
        <dbReference type="Proteomes" id="UP001202479"/>
    </source>
</evidence>
<feature type="compositionally biased region" description="Polar residues" evidence="4">
    <location>
        <begin position="699"/>
        <end position="716"/>
    </location>
</feature>
<dbReference type="GO" id="GO:0000209">
    <property type="term" value="P:protein polyubiquitination"/>
    <property type="evidence" value="ECO:0007669"/>
    <property type="project" value="TreeGrafter"/>
</dbReference>
<dbReference type="PANTHER" id="PTHR46202:SF1">
    <property type="entry name" value="DNA EXCISION REPAIR PROTEIN ERCC-8"/>
    <property type="match status" value="1"/>
</dbReference>
<name>A0AAI9WY65_9ASCO</name>
<dbReference type="SMART" id="SM00320">
    <property type="entry name" value="WD40"/>
    <property type="match status" value="2"/>
</dbReference>
<proteinExistence type="predicted"/>
<evidence type="ECO:0000256" key="3">
    <source>
        <dbReference type="PROSITE-ProRule" id="PRU00221"/>
    </source>
</evidence>
<dbReference type="AlphaFoldDB" id="A0AAI9WY65"/>
<dbReference type="Proteomes" id="UP001202479">
    <property type="component" value="Unassembled WGS sequence"/>
</dbReference>
<sequence>MADFYEPTLLFRQNAIKRFSPNLSPISSVESLMSTMKTDSVECSASTINSFRAKNSSRSSWLLNFNNPKDTEILNKSCSLDQTNIRSNYWKIPDDNMNLTSMCISKEVLTPSNNPLLAIASGNIENNLFIYELNTRSNHLIHHSTISLSNIHNMKWINRKSCDKNHIITGNNKGYAHLVSIPKIIYSEDSCSSSSISSSSSSSDDDLYSAEICKRFNHRKYIKDKKSISINTPISKLDVFNNHLEMISIYNDYLFHWDVKNSESQQRPTPLSITTIHGIKNFDLLDYNNTTLSICGKFGVSLFDIRLAKFNIPMALSTTSNFRQLSANVVKWNPSNDNILAAGHGDGVVRLWDIRKQDYFATLTGNHSSITTPQSRVTSIEWSQGDLITGGHDGNILYWDLTSDIDDISNAGHLNCGLREGLSSVQFNNETNNLEIDVNQRQCGTVLPASNTNIVSMCSVAVNNGPTEDEEVKILSIDGSSFLGVHSRVKEAIELDFSCDKQYYTEDDLNKLLKDVSLVEMSNLDSSIESLVEFENEKPLVISRRPTITTAAATTEATTTAAATTAAATTAATATASTITTAAATTAAATTAAATTAAATTTATTTTATTTTTAATAATITTPAATAATTTTSAEAAAANDLMSNNITEYNTSNSFEANSSSALFLSTTMATPRFNHDSIEIISLDDFDFTLNNNNTSQSDVSTNGLPQDSPMNESMDSLSTMATIIDENNFLLDMGKIINNEQIL</sequence>
<dbReference type="GO" id="GO:0006283">
    <property type="term" value="P:transcription-coupled nucleotide-excision repair"/>
    <property type="evidence" value="ECO:0007669"/>
    <property type="project" value="InterPro"/>
</dbReference>
<dbReference type="Pfam" id="PF00400">
    <property type="entry name" value="WD40"/>
    <property type="match status" value="1"/>
</dbReference>
<gene>
    <name evidence="5" type="ORF">KGF56_002708</name>
</gene>
<accession>A0AAI9WY65</accession>
<dbReference type="InterPro" id="IPR036322">
    <property type="entry name" value="WD40_repeat_dom_sf"/>
</dbReference>
<dbReference type="GO" id="GO:0000109">
    <property type="term" value="C:nucleotide-excision repair complex"/>
    <property type="evidence" value="ECO:0007669"/>
    <property type="project" value="TreeGrafter"/>
</dbReference>
<dbReference type="InterPro" id="IPR042238">
    <property type="entry name" value="Rad28/ERCC8/Ckn1/ATCSA-1"/>
</dbReference>
<dbReference type="PROSITE" id="PS00678">
    <property type="entry name" value="WD_REPEATS_1"/>
    <property type="match status" value="1"/>
</dbReference>
<feature type="repeat" description="WD" evidence="3">
    <location>
        <begin position="330"/>
        <end position="362"/>
    </location>
</feature>
<dbReference type="SUPFAM" id="SSF50978">
    <property type="entry name" value="WD40 repeat-like"/>
    <property type="match status" value="1"/>
</dbReference>
<feature type="repeat" description="WD" evidence="3">
    <location>
        <begin position="370"/>
        <end position="403"/>
    </location>
</feature>
<dbReference type="InterPro" id="IPR015943">
    <property type="entry name" value="WD40/YVTN_repeat-like_dom_sf"/>
</dbReference>
<dbReference type="GO" id="GO:0043161">
    <property type="term" value="P:proteasome-mediated ubiquitin-dependent protein catabolic process"/>
    <property type="evidence" value="ECO:0007669"/>
    <property type="project" value="TreeGrafter"/>
</dbReference>
<dbReference type="Gene3D" id="2.130.10.10">
    <property type="entry name" value="YVTN repeat-like/Quinoprotein amine dehydrogenase"/>
    <property type="match status" value="1"/>
</dbReference>
<dbReference type="EMBL" id="JAHUZD010000095">
    <property type="protein sequence ID" value="KAI3404516.2"/>
    <property type="molecule type" value="Genomic_DNA"/>
</dbReference>
<evidence type="ECO:0000256" key="4">
    <source>
        <dbReference type="SAM" id="MobiDB-lite"/>
    </source>
</evidence>
<feature type="region of interest" description="Disordered" evidence="4">
    <location>
        <begin position="697"/>
        <end position="716"/>
    </location>
</feature>
<dbReference type="InterPro" id="IPR019775">
    <property type="entry name" value="WD40_repeat_CS"/>
</dbReference>
<reference evidence="5" key="1">
    <citation type="journal article" date="2022" name="DNA Res.">
        <title>Genome analysis of five recently described species of the CUG-Ser clade uncovers Candida theae as a new hybrid lineage with pathogenic potential in the Candida parapsilosis species complex.</title>
        <authorList>
            <person name="Mixao V."/>
            <person name="Del Olmo V."/>
            <person name="Hegedusova E."/>
            <person name="Saus E."/>
            <person name="Pryszcz L."/>
            <person name="Cillingova A."/>
            <person name="Nosek J."/>
            <person name="Gabaldon T."/>
        </authorList>
    </citation>
    <scope>NUCLEOTIDE SEQUENCE</scope>
    <source>
        <strain evidence="5">CBS 10844</strain>
    </source>
</reference>
<protein>
    <submittedName>
        <fullName evidence="5">DSE1</fullName>
    </submittedName>
</protein>
<dbReference type="InterPro" id="IPR001680">
    <property type="entry name" value="WD40_rpt"/>
</dbReference>
<dbReference type="GO" id="GO:0031464">
    <property type="term" value="C:Cul4A-RING E3 ubiquitin ligase complex"/>
    <property type="evidence" value="ECO:0007669"/>
    <property type="project" value="TreeGrafter"/>
</dbReference>
<dbReference type="PROSITE" id="PS50082">
    <property type="entry name" value="WD_REPEATS_2"/>
    <property type="match status" value="2"/>
</dbReference>
<dbReference type="GeneID" id="73380325"/>
<dbReference type="RefSeq" id="XP_049180261.1">
    <property type="nucleotide sequence ID" value="XM_049323967.1"/>
</dbReference>
<dbReference type="PANTHER" id="PTHR46202">
    <property type="entry name" value="DNA EXCISION REPAIR PROTEIN ERCC-8"/>
    <property type="match status" value="1"/>
</dbReference>
<keyword evidence="1 3" id="KW-0853">WD repeat</keyword>
<keyword evidence="2" id="KW-0677">Repeat</keyword>
<organism evidence="5 6">
    <name type="scientific">Candida oxycetoniae</name>
    <dbReference type="NCBI Taxonomy" id="497107"/>
    <lineage>
        <taxon>Eukaryota</taxon>
        <taxon>Fungi</taxon>
        <taxon>Dikarya</taxon>
        <taxon>Ascomycota</taxon>
        <taxon>Saccharomycotina</taxon>
        <taxon>Pichiomycetes</taxon>
        <taxon>Debaryomycetaceae</taxon>
        <taxon>Candida/Lodderomyces clade</taxon>
        <taxon>Candida</taxon>
    </lineage>
</organism>
<keyword evidence="6" id="KW-1185">Reference proteome</keyword>
<comment type="caution">
    <text evidence="5">The sequence shown here is derived from an EMBL/GenBank/DDBJ whole genome shotgun (WGS) entry which is preliminary data.</text>
</comment>
<evidence type="ECO:0000256" key="2">
    <source>
        <dbReference type="ARBA" id="ARBA00022737"/>
    </source>
</evidence>
<evidence type="ECO:0000256" key="1">
    <source>
        <dbReference type="ARBA" id="ARBA00022574"/>
    </source>
</evidence>